<dbReference type="InterPro" id="IPR036890">
    <property type="entry name" value="HATPase_C_sf"/>
</dbReference>
<reference evidence="13 14" key="1">
    <citation type="submission" date="2017-03" db="EMBL/GenBank/DDBJ databases">
        <title>Genome sequence of Sphingomonas dokdonensis DSM 21029.</title>
        <authorList>
            <person name="Poehlein A."/>
            <person name="Wuebbeler J.H."/>
            <person name="Steinbuechel A."/>
            <person name="Daniel R."/>
        </authorList>
    </citation>
    <scope>NUCLEOTIDE SEQUENCE [LARGE SCALE GENOMIC DNA]</scope>
    <source>
        <strain evidence="13 14">DSM 21029</strain>
    </source>
</reference>
<dbReference type="SMART" id="SM00448">
    <property type="entry name" value="REC"/>
    <property type="match status" value="2"/>
</dbReference>
<dbReference type="Pfam" id="PF02518">
    <property type="entry name" value="HATPase_c"/>
    <property type="match status" value="1"/>
</dbReference>
<dbReference type="EC" id="2.7.13.3" evidence="2"/>
<sequence>MTLAPPRKPSAWPFVAVALLIPIVLAATLFWIQGEYSRWETLRLGAQQSYSRRSHLVDLLSTMRAAETSERGYALGGEDQLRTRYVAAEGAVRRLLRDLFRAYRQERSPPQIGELSRIADAKFAEMDEVIHLYDRLGAAAARRRINEGDGQRLMAQFEQLVGNVFRREIQVGDQRVQAFRARAAWIEWMMWVIAAIASVALTVILTQLWRQRRAKYEAALAAYEAAERNQTILNATADPIVIINASGTIETINAAVTRVLGYTPEDAERRDVAMLSDIAPGVGNFIERIGFADGSLRTSFLQEQPIRTRFGETILFDVALGVMRLPDGDHIVASLRDTTERQRLDRLKDELISTISHELRTPLTSVIGALSLLRADAAGALPEEAQELVQIAESNGQRLIRLINDMLDIDRIEAGNFRLATAPLDLRDVVRRACNDHAVLATSHAVTLDCQLPNELLMVEGDEARLLQVLANLLSNAVKFSPEGGKVTVCARHDARALQVEVADEGHGIAEEFRSRIFGRFERAPRSEGWSGTGLGLAIARDIVTRHGGDIWFEDRPTGGTRFVFSLPAIDAADSAGADADRRQVLICEADARLGQELQTLVEAEGLTGRVVTSAAAARDALADGGYDLLILDMALDDPDALTFARDVRRAVAPGALSIILVSPDGNADAAARFSLDLVDWMDKPVHPARLKAALAAAMPANKADMPIVLHLDDDQDTLDVTARTLSGTARILKARSLAEARAILRDQTPDLAILDYHLASGTGLDLLPDLTTTCGLAIPAIVYSAHDVLLDPEALVDAVVVKSRHSAVDLKATIRRVLSVRHERAG</sequence>
<dbReference type="CDD" id="cd19410">
    <property type="entry name" value="HK9-like_sensor"/>
    <property type="match status" value="1"/>
</dbReference>
<evidence type="ECO:0000256" key="8">
    <source>
        <dbReference type="PROSITE-ProRule" id="PRU00169"/>
    </source>
</evidence>
<keyword evidence="9" id="KW-0812">Transmembrane</keyword>
<evidence type="ECO:0000256" key="1">
    <source>
        <dbReference type="ARBA" id="ARBA00000085"/>
    </source>
</evidence>
<dbReference type="PANTHER" id="PTHR43547">
    <property type="entry name" value="TWO-COMPONENT HISTIDINE KINASE"/>
    <property type="match status" value="1"/>
</dbReference>
<evidence type="ECO:0000256" key="9">
    <source>
        <dbReference type="SAM" id="Phobius"/>
    </source>
</evidence>
<dbReference type="CDD" id="cd00156">
    <property type="entry name" value="REC"/>
    <property type="match status" value="1"/>
</dbReference>
<dbReference type="InterPro" id="IPR011006">
    <property type="entry name" value="CheY-like_superfamily"/>
</dbReference>
<dbReference type="InterPro" id="IPR005467">
    <property type="entry name" value="His_kinase_dom"/>
</dbReference>
<dbReference type="PRINTS" id="PR00344">
    <property type="entry name" value="BCTRLSENSOR"/>
</dbReference>
<dbReference type="SMART" id="SM00091">
    <property type="entry name" value="PAS"/>
    <property type="match status" value="1"/>
</dbReference>
<dbReference type="GO" id="GO:0006355">
    <property type="term" value="P:regulation of DNA-templated transcription"/>
    <property type="evidence" value="ECO:0007669"/>
    <property type="project" value="InterPro"/>
</dbReference>
<dbReference type="Gene3D" id="1.10.287.130">
    <property type="match status" value="1"/>
</dbReference>
<dbReference type="SMART" id="SM00387">
    <property type="entry name" value="HATPase_c"/>
    <property type="match status" value="1"/>
</dbReference>
<keyword evidence="14" id="KW-1185">Reference proteome</keyword>
<dbReference type="InterPro" id="IPR013767">
    <property type="entry name" value="PAS_fold"/>
</dbReference>
<dbReference type="FunFam" id="3.30.565.10:FF:000006">
    <property type="entry name" value="Sensor histidine kinase WalK"/>
    <property type="match status" value="1"/>
</dbReference>
<keyword evidence="5" id="KW-0418">Kinase</keyword>
<dbReference type="SUPFAM" id="SSF52172">
    <property type="entry name" value="CheY-like"/>
    <property type="match status" value="2"/>
</dbReference>
<evidence type="ECO:0000256" key="4">
    <source>
        <dbReference type="ARBA" id="ARBA00022679"/>
    </source>
</evidence>
<dbReference type="Proteomes" id="UP000197290">
    <property type="component" value="Unassembled WGS sequence"/>
</dbReference>
<evidence type="ECO:0000313" key="13">
    <source>
        <dbReference type="EMBL" id="OWK29534.1"/>
    </source>
</evidence>
<keyword evidence="9" id="KW-1133">Transmembrane helix</keyword>
<feature type="domain" description="PAS" evidence="12">
    <location>
        <begin position="225"/>
        <end position="266"/>
    </location>
</feature>
<comment type="catalytic activity">
    <reaction evidence="1">
        <text>ATP + protein L-histidine = ADP + protein N-phospho-L-histidine.</text>
        <dbReference type="EC" id="2.7.13.3"/>
    </reaction>
</comment>
<dbReference type="InterPro" id="IPR001789">
    <property type="entry name" value="Sig_transdc_resp-reg_receiver"/>
</dbReference>
<keyword evidence="4 13" id="KW-0808">Transferase</keyword>
<evidence type="ECO:0000259" key="12">
    <source>
        <dbReference type="PROSITE" id="PS50112"/>
    </source>
</evidence>
<keyword evidence="6" id="KW-0902">Two-component regulatory system</keyword>
<feature type="domain" description="Response regulatory" evidence="11">
    <location>
        <begin position="584"/>
        <end position="699"/>
    </location>
</feature>
<dbReference type="InterPro" id="IPR007891">
    <property type="entry name" value="CHASE3"/>
</dbReference>
<dbReference type="PROSITE" id="PS50109">
    <property type="entry name" value="HIS_KIN"/>
    <property type="match status" value="1"/>
</dbReference>
<comment type="caution">
    <text evidence="13">The sequence shown here is derived from an EMBL/GenBank/DDBJ whole genome shotgun (WGS) entry which is preliminary data.</text>
</comment>
<name>A0A245ZIH7_9SPHN</name>
<dbReference type="PROSITE" id="PS50110">
    <property type="entry name" value="RESPONSE_REGULATORY"/>
    <property type="match status" value="2"/>
</dbReference>
<dbReference type="GO" id="GO:0000155">
    <property type="term" value="F:phosphorelay sensor kinase activity"/>
    <property type="evidence" value="ECO:0007669"/>
    <property type="project" value="InterPro"/>
</dbReference>
<dbReference type="Pfam" id="PF00072">
    <property type="entry name" value="Response_reg"/>
    <property type="match status" value="1"/>
</dbReference>
<dbReference type="SUPFAM" id="SSF55785">
    <property type="entry name" value="PYP-like sensor domain (PAS domain)"/>
    <property type="match status" value="1"/>
</dbReference>
<evidence type="ECO:0000256" key="2">
    <source>
        <dbReference type="ARBA" id="ARBA00012438"/>
    </source>
</evidence>
<dbReference type="EMBL" id="NBBI01000004">
    <property type="protein sequence ID" value="OWK29534.1"/>
    <property type="molecule type" value="Genomic_DNA"/>
</dbReference>
<evidence type="ECO:0000256" key="5">
    <source>
        <dbReference type="ARBA" id="ARBA00022777"/>
    </source>
</evidence>
<feature type="modified residue" description="4-aspartylphosphate" evidence="8">
    <location>
        <position position="633"/>
    </location>
</feature>
<dbReference type="InterPro" id="IPR036097">
    <property type="entry name" value="HisK_dim/P_sf"/>
</dbReference>
<dbReference type="Pfam" id="PF05227">
    <property type="entry name" value="CHASE3"/>
    <property type="match status" value="1"/>
</dbReference>
<dbReference type="PROSITE" id="PS50112">
    <property type="entry name" value="PAS"/>
    <property type="match status" value="1"/>
</dbReference>
<dbReference type="OrthoDB" id="9801651at2"/>
<accession>A0A245ZIH7</accession>
<dbReference type="Gene3D" id="3.30.450.20">
    <property type="entry name" value="PAS domain"/>
    <property type="match status" value="1"/>
</dbReference>
<dbReference type="InterPro" id="IPR004358">
    <property type="entry name" value="Sig_transdc_His_kin-like_C"/>
</dbReference>
<dbReference type="InterPro" id="IPR000014">
    <property type="entry name" value="PAS"/>
</dbReference>
<dbReference type="PANTHER" id="PTHR43547:SF2">
    <property type="entry name" value="HYBRID SIGNAL TRANSDUCTION HISTIDINE KINASE C"/>
    <property type="match status" value="1"/>
</dbReference>
<dbReference type="InterPro" id="IPR035965">
    <property type="entry name" value="PAS-like_dom_sf"/>
</dbReference>
<keyword evidence="7 9" id="KW-0472">Membrane</keyword>
<evidence type="ECO:0000259" key="10">
    <source>
        <dbReference type="PROSITE" id="PS50109"/>
    </source>
</evidence>
<dbReference type="CDD" id="cd00075">
    <property type="entry name" value="HATPase"/>
    <property type="match status" value="1"/>
</dbReference>
<dbReference type="FunFam" id="1.10.287.130:FF:000001">
    <property type="entry name" value="Two-component sensor histidine kinase"/>
    <property type="match status" value="1"/>
</dbReference>
<dbReference type="InterPro" id="IPR003594">
    <property type="entry name" value="HATPase_dom"/>
</dbReference>
<dbReference type="RefSeq" id="WP_088367813.1">
    <property type="nucleotide sequence ID" value="NZ_NBBI01000004.1"/>
</dbReference>
<feature type="transmembrane region" description="Helical" evidence="9">
    <location>
        <begin position="188"/>
        <end position="209"/>
    </location>
</feature>
<keyword evidence="3 8" id="KW-0597">Phosphoprotein</keyword>
<feature type="transmembrane region" description="Helical" evidence="9">
    <location>
        <begin position="12"/>
        <end position="32"/>
    </location>
</feature>
<dbReference type="AlphaFoldDB" id="A0A245ZIH7"/>
<dbReference type="NCBIfam" id="TIGR00229">
    <property type="entry name" value="sensory_box"/>
    <property type="match status" value="1"/>
</dbReference>
<dbReference type="SMART" id="SM00388">
    <property type="entry name" value="HisKA"/>
    <property type="match status" value="1"/>
</dbReference>
<evidence type="ECO:0000256" key="3">
    <source>
        <dbReference type="ARBA" id="ARBA00022553"/>
    </source>
</evidence>
<gene>
    <name evidence="13" type="primary">evgS</name>
    <name evidence="13" type="ORF">SPDO_25260</name>
</gene>
<protein>
    <recommendedName>
        <fullName evidence="2">histidine kinase</fullName>
        <ecNumber evidence="2">2.7.13.3</ecNumber>
    </recommendedName>
</protein>
<dbReference type="Pfam" id="PF00512">
    <property type="entry name" value="HisKA"/>
    <property type="match status" value="1"/>
</dbReference>
<evidence type="ECO:0000313" key="14">
    <source>
        <dbReference type="Proteomes" id="UP000197290"/>
    </source>
</evidence>
<feature type="modified residue" description="4-aspartylphosphate" evidence="8">
    <location>
        <position position="756"/>
    </location>
</feature>
<organism evidence="13 14">
    <name type="scientific">Sphingomonas dokdonensis</name>
    <dbReference type="NCBI Taxonomy" id="344880"/>
    <lineage>
        <taxon>Bacteria</taxon>
        <taxon>Pseudomonadati</taxon>
        <taxon>Pseudomonadota</taxon>
        <taxon>Alphaproteobacteria</taxon>
        <taxon>Sphingomonadales</taxon>
        <taxon>Sphingomonadaceae</taxon>
        <taxon>Sphingomonas</taxon>
    </lineage>
</organism>
<dbReference type="CDD" id="cd00082">
    <property type="entry name" value="HisKA"/>
    <property type="match status" value="1"/>
</dbReference>
<feature type="domain" description="Response regulatory" evidence="11">
    <location>
        <begin position="708"/>
        <end position="818"/>
    </location>
</feature>
<evidence type="ECO:0000256" key="7">
    <source>
        <dbReference type="ARBA" id="ARBA00023136"/>
    </source>
</evidence>
<dbReference type="SUPFAM" id="SSF47384">
    <property type="entry name" value="Homodimeric domain of signal transducing histidine kinase"/>
    <property type="match status" value="1"/>
</dbReference>
<proteinExistence type="predicted"/>
<evidence type="ECO:0000256" key="6">
    <source>
        <dbReference type="ARBA" id="ARBA00023012"/>
    </source>
</evidence>
<dbReference type="Gene3D" id="3.40.50.2300">
    <property type="match status" value="2"/>
</dbReference>
<dbReference type="InterPro" id="IPR003661">
    <property type="entry name" value="HisK_dim/P_dom"/>
</dbReference>
<dbReference type="SUPFAM" id="SSF55874">
    <property type="entry name" value="ATPase domain of HSP90 chaperone/DNA topoisomerase II/histidine kinase"/>
    <property type="match status" value="1"/>
</dbReference>
<dbReference type="Gene3D" id="3.30.565.10">
    <property type="entry name" value="Histidine kinase-like ATPase, C-terminal domain"/>
    <property type="match status" value="1"/>
</dbReference>
<dbReference type="Pfam" id="PF00989">
    <property type="entry name" value="PAS"/>
    <property type="match status" value="1"/>
</dbReference>
<feature type="domain" description="Histidine kinase" evidence="10">
    <location>
        <begin position="354"/>
        <end position="571"/>
    </location>
</feature>
<dbReference type="CDD" id="cd00130">
    <property type="entry name" value="PAS"/>
    <property type="match status" value="1"/>
</dbReference>
<evidence type="ECO:0000259" key="11">
    <source>
        <dbReference type="PROSITE" id="PS50110"/>
    </source>
</evidence>